<protein>
    <recommendedName>
        <fullName evidence="3">Pyridoxamine 5'-phosphate oxidase</fullName>
    </recommendedName>
</protein>
<reference evidence="1 2" key="1">
    <citation type="submission" date="2017-09" db="EMBL/GenBank/DDBJ databases">
        <authorList>
            <person name="Ehlers B."/>
            <person name="Leendertz F.H."/>
        </authorList>
    </citation>
    <scope>NUCLEOTIDE SEQUENCE [LARGE SCALE GENOMIC DNA]</scope>
    <source>
        <strain evidence="1 2">CGMCC 1.05381</strain>
    </source>
</reference>
<organism evidence="1 2">
    <name type="scientific">Salinibacterium xinjiangense</name>
    <dbReference type="NCBI Taxonomy" id="386302"/>
    <lineage>
        <taxon>Bacteria</taxon>
        <taxon>Bacillati</taxon>
        <taxon>Actinomycetota</taxon>
        <taxon>Actinomycetes</taxon>
        <taxon>Micrococcales</taxon>
        <taxon>Microbacteriaceae</taxon>
        <taxon>Salinibacterium</taxon>
    </lineage>
</organism>
<dbReference type="RefSeq" id="WP_097059419.1">
    <property type="nucleotide sequence ID" value="NZ_BMLC01000002.1"/>
</dbReference>
<dbReference type="InterPro" id="IPR024747">
    <property type="entry name" value="Pyridox_Oxase-rel"/>
</dbReference>
<dbReference type="InterPro" id="IPR012349">
    <property type="entry name" value="Split_barrel_FMN-bd"/>
</dbReference>
<evidence type="ECO:0008006" key="3">
    <source>
        <dbReference type="Google" id="ProtNLM"/>
    </source>
</evidence>
<dbReference type="EMBL" id="OCST01000001">
    <property type="protein sequence ID" value="SOE48224.1"/>
    <property type="molecule type" value="Genomic_DNA"/>
</dbReference>
<dbReference type="SUPFAM" id="SSF50475">
    <property type="entry name" value="FMN-binding split barrel"/>
    <property type="match status" value="1"/>
</dbReference>
<evidence type="ECO:0000313" key="2">
    <source>
        <dbReference type="Proteomes" id="UP000219440"/>
    </source>
</evidence>
<sequence length="143" mass="16035">MATRPWLTPEETPQAEKLGPNESWALLERTRIGRLAVRAGDGVDIFPVNFIVKDHAVYLRSAPGSKLVDIAQTPSVAFEIDGSRWRTHWSVVLHGVAERMSYDTDIVDSGVLDLPTMTSSSKWNYIRITPTSVTGRRFVSRPR</sequence>
<dbReference type="OrthoDB" id="7062584at2"/>
<dbReference type="Gene3D" id="2.30.110.10">
    <property type="entry name" value="Electron Transport, Fmn-binding Protein, Chain A"/>
    <property type="match status" value="1"/>
</dbReference>
<evidence type="ECO:0000313" key="1">
    <source>
        <dbReference type="EMBL" id="SOE48224.1"/>
    </source>
</evidence>
<dbReference type="Pfam" id="PF12900">
    <property type="entry name" value="Pyridox_ox_2"/>
    <property type="match status" value="1"/>
</dbReference>
<keyword evidence="2" id="KW-1185">Reference proteome</keyword>
<accession>A0A2C8YDB3</accession>
<gene>
    <name evidence="1" type="ORF">SAMN06296378_0243</name>
</gene>
<name>A0A2C8YDB3_9MICO</name>
<proteinExistence type="predicted"/>
<dbReference type="Proteomes" id="UP000219440">
    <property type="component" value="Unassembled WGS sequence"/>
</dbReference>
<dbReference type="AlphaFoldDB" id="A0A2C8YDB3"/>